<dbReference type="InterPro" id="IPR029039">
    <property type="entry name" value="Flavoprotein-like_sf"/>
</dbReference>
<dbReference type="EC" id="1.6.5.2" evidence="4"/>
<dbReference type="Proteomes" id="UP000573729">
    <property type="component" value="Unassembled WGS sequence"/>
</dbReference>
<evidence type="ECO:0000256" key="2">
    <source>
        <dbReference type="ARBA" id="ARBA00023002"/>
    </source>
</evidence>
<accession>A0A7W7BN99</accession>
<dbReference type="Pfam" id="PF02525">
    <property type="entry name" value="Flavodoxin_2"/>
    <property type="match status" value="1"/>
</dbReference>
<dbReference type="SUPFAM" id="SSF52218">
    <property type="entry name" value="Flavoproteins"/>
    <property type="match status" value="1"/>
</dbReference>
<dbReference type="InterPro" id="IPR051545">
    <property type="entry name" value="NAD(P)H_dehydrogenase_qn"/>
</dbReference>
<gene>
    <name evidence="4" type="ORF">BKA24_000497</name>
</gene>
<name>A0A7W7BN99_9MICO</name>
<protein>
    <submittedName>
        <fullName evidence="4">NAD(P)H dehydrogenase (Quinone)</fullName>
        <ecNumber evidence="4">1.6.5.2</ecNumber>
    </submittedName>
</protein>
<organism evidence="4 5">
    <name type="scientific">Microbacterium marinum</name>
    <dbReference type="NCBI Taxonomy" id="421115"/>
    <lineage>
        <taxon>Bacteria</taxon>
        <taxon>Bacillati</taxon>
        <taxon>Actinomycetota</taxon>
        <taxon>Actinomycetes</taxon>
        <taxon>Micrococcales</taxon>
        <taxon>Microbacteriaceae</taxon>
        <taxon>Microbacterium</taxon>
    </lineage>
</organism>
<feature type="domain" description="Flavodoxin-like fold" evidence="3">
    <location>
        <begin position="1"/>
        <end position="190"/>
    </location>
</feature>
<comment type="caution">
    <text evidence="4">The sequence shown here is derived from an EMBL/GenBank/DDBJ whole genome shotgun (WGS) entry which is preliminary data.</text>
</comment>
<dbReference type="Gene3D" id="3.40.50.360">
    <property type="match status" value="1"/>
</dbReference>
<reference evidence="4 5" key="1">
    <citation type="submission" date="2020-08" db="EMBL/GenBank/DDBJ databases">
        <title>Sequencing the genomes of 1000 actinobacteria strains.</title>
        <authorList>
            <person name="Klenk H.-P."/>
        </authorList>
    </citation>
    <scope>NUCLEOTIDE SEQUENCE [LARGE SCALE GENOMIC DNA]</scope>
    <source>
        <strain evidence="4 5">DSM 24947</strain>
    </source>
</reference>
<dbReference type="AlphaFoldDB" id="A0A7W7BN99"/>
<dbReference type="InterPro" id="IPR003680">
    <property type="entry name" value="Flavodoxin_fold"/>
</dbReference>
<dbReference type="EMBL" id="JACHMD010000001">
    <property type="protein sequence ID" value="MBB4665788.1"/>
    <property type="molecule type" value="Genomic_DNA"/>
</dbReference>
<comment type="similarity">
    <text evidence="1">Belongs to the NAD(P)H dehydrogenase (quinone) family.</text>
</comment>
<dbReference type="PANTHER" id="PTHR10204:SF34">
    <property type="entry name" value="NAD(P)H DEHYDROGENASE [QUINONE] 1 ISOFORM 1"/>
    <property type="match status" value="1"/>
</dbReference>
<keyword evidence="5" id="KW-1185">Reference proteome</keyword>
<dbReference type="RefSeq" id="WP_184214748.1">
    <property type="nucleotide sequence ID" value="NZ_JACHMD010000001.1"/>
</dbReference>
<keyword evidence="2 4" id="KW-0560">Oxidoreductase</keyword>
<dbReference type="PANTHER" id="PTHR10204">
    <property type="entry name" value="NAD P H OXIDOREDUCTASE-RELATED"/>
    <property type="match status" value="1"/>
</dbReference>
<evidence type="ECO:0000259" key="3">
    <source>
        <dbReference type="Pfam" id="PF02525"/>
    </source>
</evidence>
<evidence type="ECO:0000313" key="5">
    <source>
        <dbReference type="Proteomes" id="UP000573729"/>
    </source>
</evidence>
<proteinExistence type="inferred from homology"/>
<dbReference type="GO" id="GO:0005829">
    <property type="term" value="C:cytosol"/>
    <property type="evidence" value="ECO:0007669"/>
    <property type="project" value="TreeGrafter"/>
</dbReference>
<evidence type="ECO:0000256" key="1">
    <source>
        <dbReference type="ARBA" id="ARBA00006252"/>
    </source>
</evidence>
<sequence length="194" mass="20777">MATLIVTANPEPASLTRAVADRLADALPEGSAEIADLTAEGFDPRWTTADRHAYLVAGDYPDDVAAEMARVDRNDHIVLVFPVYWWSMPGLLKGWIDRVFTNGWAYGVGDGVGIRPGLGRVTMHLIPIAGSDAALYARRGYDRSFETQITAGIIDYCGMTRGATAFLYESEEQGTDVPAAIDAVVAEVAAAISA</sequence>
<evidence type="ECO:0000313" key="4">
    <source>
        <dbReference type="EMBL" id="MBB4665788.1"/>
    </source>
</evidence>
<dbReference type="GO" id="GO:0003955">
    <property type="term" value="F:NAD(P)H dehydrogenase (quinone) activity"/>
    <property type="evidence" value="ECO:0007669"/>
    <property type="project" value="UniProtKB-EC"/>
</dbReference>